<feature type="compositionally biased region" description="Pro residues" evidence="1">
    <location>
        <begin position="50"/>
        <end position="63"/>
    </location>
</feature>
<evidence type="ECO:0000313" key="4">
    <source>
        <dbReference type="Proteomes" id="UP000316628"/>
    </source>
</evidence>
<comment type="caution">
    <text evidence="3">The sequence shown here is derived from an EMBL/GenBank/DDBJ whole genome shotgun (WGS) entry which is preliminary data.</text>
</comment>
<dbReference type="AlphaFoldDB" id="A0A543JIA8"/>
<keyword evidence="2" id="KW-0472">Membrane</keyword>
<feature type="compositionally biased region" description="Low complexity" evidence="1">
    <location>
        <begin position="130"/>
        <end position="141"/>
    </location>
</feature>
<feature type="compositionally biased region" description="Basic and acidic residues" evidence="1">
    <location>
        <begin position="94"/>
        <end position="103"/>
    </location>
</feature>
<protein>
    <submittedName>
        <fullName evidence="3">Uncharacterized protein</fullName>
    </submittedName>
</protein>
<proteinExistence type="predicted"/>
<evidence type="ECO:0000313" key="3">
    <source>
        <dbReference type="EMBL" id="TQM82602.1"/>
    </source>
</evidence>
<accession>A0A543JIA8</accession>
<keyword evidence="4" id="KW-1185">Reference proteome</keyword>
<feature type="region of interest" description="Disordered" evidence="1">
    <location>
        <begin position="1"/>
        <end position="66"/>
    </location>
</feature>
<organism evidence="3 4">
    <name type="scientific">Saccharothrix saharensis</name>
    <dbReference type="NCBI Taxonomy" id="571190"/>
    <lineage>
        <taxon>Bacteria</taxon>
        <taxon>Bacillati</taxon>
        <taxon>Actinomycetota</taxon>
        <taxon>Actinomycetes</taxon>
        <taxon>Pseudonocardiales</taxon>
        <taxon>Pseudonocardiaceae</taxon>
        <taxon>Saccharothrix</taxon>
    </lineage>
</organism>
<name>A0A543JIA8_9PSEU</name>
<keyword evidence="2" id="KW-1133">Transmembrane helix</keyword>
<dbReference type="EMBL" id="VFPP01000001">
    <property type="protein sequence ID" value="TQM82602.1"/>
    <property type="molecule type" value="Genomic_DNA"/>
</dbReference>
<dbReference type="Proteomes" id="UP000316628">
    <property type="component" value="Unassembled WGS sequence"/>
</dbReference>
<feature type="region of interest" description="Disordered" evidence="1">
    <location>
        <begin position="94"/>
        <end position="141"/>
    </location>
</feature>
<reference evidence="3 4" key="1">
    <citation type="submission" date="2019-06" db="EMBL/GenBank/DDBJ databases">
        <title>Sequencing the genomes of 1000 actinobacteria strains.</title>
        <authorList>
            <person name="Klenk H.-P."/>
        </authorList>
    </citation>
    <scope>NUCLEOTIDE SEQUENCE [LARGE SCALE GENOMIC DNA]</scope>
    <source>
        <strain evidence="3 4">DSM 45456</strain>
    </source>
</reference>
<gene>
    <name evidence="3" type="ORF">FHX81_5010</name>
</gene>
<feature type="transmembrane region" description="Helical" evidence="2">
    <location>
        <begin position="71"/>
        <end position="93"/>
    </location>
</feature>
<keyword evidence="2" id="KW-0812">Transmembrane</keyword>
<sequence length="263" mass="27715">MQRPTTSGRRHNRAGSVTVAELIRKQPAPARVRHREQAAGHGPATDRPAPNDPVPNDPAPPAGRPTRAAKLAGVATGVVVLLASIAAASVLAAKRADGPEPPRVEPPGSITGSSALRPDLLSAELGGGRPARVPVAARQAASNDVSLESPVMVPPPRVSVGPQPQVDIVRRFFELLPAKPAEASRMLSPELLGGSARDFAESWGHVQAITIESTALRPDGGVLAVVSMQERTGRWLRVEQLFRLTDTSVPRIVATEILSAQRR</sequence>
<evidence type="ECO:0000256" key="2">
    <source>
        <dbReference type="SAM" id="Phobius"/>
    </source>
</evidence>
<evidence type="ECO:0000256" key="1">
    <source>
        <dbReference type="SAM" id="MobiDB-lite"/>
    </source>
</evidence>